<dbReference type="EMBL" id="AUZY01008793">
    <property type="protein sequence ID" value="EQD44827.1"/>
    <property type="molecule type" value="Genomic_DNA"/>
</dbReference>
<proteinExistence type="inferred from homology"/>
<evidence type="ECO:0000256" key="1">
    <source>
        <dbReference type="ARBA" id="ARBA00001962"/>
    </source>
</evidence>
<dbReference type="EC" id="1.13.-.-" evidence="4"/>
<feature type="domain" description="Homogentisate 1,2-dioxygenase C-terminal" evidence="3">
    <location>
        <begin position="20"/>
        <end position="107"/>
    </location>
</feature>
<gene>
    <name evidence="4" type="ORF">B1B_13350</name>
</gene>
<dbReference type="InterPro" id="IPR014710">
    <property type="entry name" value="RmlC-like_jellyroll"/>
</dbReference>
<dbReference type="Pfam" id="PF04209">
    <property type="entry name" value="HgmA_C"/>
    <property type="match status" value="1"/>
</dbReference>
<organism evidence="4">
    <name type="scientific">mine drainage metagenome</name>
    <dbReference type="NCBI Taxonomy" id="410659"/>
    <lineage>
        <taxon>unclassified sequences</taxon>
        <taxon>metagenomes</taxon>
        <taxon>ecological metagenomes</taxon>
    </lineage>
</organism>
<dbReference type="GO" id="GO:0005737">
    <property type="term" value="C:cytoplasm"/>
    <property type="evidence" value="ECO:0007669"/>
    <property type="project" value="TreeGrafter"/>
</dbReference>
<dbReference type="SUPFAM" id="SSF51182">
    <property type="entry name" value="RmlC-like cupins"/>
    <property type="match status" value="1"/>
</dbReference>
<reference evidence="4" key="1">
    <citation type="submission" date="2013-08" db="EMBL/GenBank/DDBJ databases">
        <authorList>
            <person name="Mendez C."/>
            <person name="Richter M."/>
            <person name="Ferrer M."/>
            <person name="Sanchez J."/>
        </authorList>
    </citation>
    <scope>NUCLEOTIDE SEQUENCE</scope>
</reference>
<dbReference type="InterPro" id="IPR011051">
    <property type="entry name" value="RmlC_Cupin_sf"/>
</dbReference>
<accession>T0ZK45</accession>
<dbReference type="InterPro" id="IPR005708">
    <property type="entry name" value="Homogentis_dOase"/>
</dbReference>
<dbReference type="GO" id="GO:0004411">
    <property type="term" value="F:homogentisate 1,2-dioxygenase activity"/>
    <property type="evidence" value="ECO:0007669"/>
    <property type="project" value="InterPro"/>
</dbReference>
<comment type="caution">
    <text evidence="4">The sequence shown here is derived from an EMBL/GenBank/DDBJ whole genome shotgun (WGS) entry which is preliminary data.</text>
</comment>
<dbReference type="PANTHER" id="PTHR11056:SF0">
    <property type="entry name" value="HOMOGENTISATE 1,2-DIOXYGENASE"/>
    <property type="match status" value="1"/>
</dbReference>
<dbReference type="InterPro" id="IPR046451">
    <property type="entry name" value="HgmA_C"/>
</dbReference>
<keyword evidence="4" id="KW-0223">Dioxygenase</keyword>
<keyword evidence="4" id="KW-0560">Oxidoreductase</keyword>
<protein>
    <submittedName>
        <fullName evidence="4">Homogentisate 1,2-dioxygenase</fullName>
        <ecNumber evidence="4">1.13.-.-</ecNumber>
    </submittedName>
</protein>
<sequence>MVGTFLPRLFDFHPRSIPISYYHNNIDTDEFLFYSSGSFMSRKGIEPGSITLHVRGIIHGPQPGAVEAAIGAKSTDEVAVMIEAYDPLLMTNTALAIEDKNYMKSWVG</sequence>
<dbReference type="GO" id="GO:0006570">
    <property type="term" value="P:tyrosine metabolic process"/>
    <property type="evidence" value="ECO:0007669"/>
    <property type="project" value="InterPro"/>
</dbReference>
<name>T0ZK45_9ZZZZ</name>
<comment type="cofactor">
    <cofactor evidence="1">
        <name>Fe cation</name>
        <dbReference type="ChEBI" id="CHEBI:24875"/>
    </cofactor>
</comment>
<evidence type="ECO:0000256" key="2">
    <source>
        <dbReference type="ARBA" id="ARBA00007757"/>
    </source>
</evidence>
<evidence type="ECO:0000313" key="4">
    <source>
        <dbReference type="EMBL" id="EQD44827.1"/>
    </source>
</evidence>
<dbReference type="PANTHER" id="PTHR11056">
    <property type="entry name" value="HOMOGENTISATE 1,2-DIOXYGENASE"/>
    <property type="match status" value="1"/>
</dbReference>
<dbReference type="AlphaFoldDB" id="T0ZK45"/>
<evidence type="ECO:0000259" key="3">
    <source>
        <dbReference type="Pfam" id="PF04209"/>
    </source>
</evidence>
<comment type="similarity">
    <text evidence="2">Belongs to the homogentisate dioxygenase family.</text>
</comment>
<dbReference type="GO" id="GO:0006559">
    <property type="term" value="P:L-phenylalanine catabolic process"/>
    <property type="evidence" value="ECO:0007669"/>
    <property type="project" value="InterPro"/>
</dbReference>
<reference evidence="4" key="2">
    <citation type="journal article" date="2014" name="ISME J.">
        <title>Microbial stratification in low pH oxic and suboxic macroscopic growths along an acid mine drainage.</title>
        <authorList>
            <person name="Mendez-Garcia C."/>
            <person name="Mesa V."/>
            <person name="Sprenger R.R."/>
            <person name="Richter M."/>
            <person name="Diez M.S."/>
            <person name="Solano J."/>
            <person name="Bargiela R."/>
            <person name="Golyshina O.V."/>
            <person name="Manteca A."/>
            <person name="Ramos J.L."/>
            <person name="Gallego J.R."/>
            <person name="Llorente I."/>
            <person name="Martins Dos Santos V.A."/>
            <person name="Jensen O.N."/>
            <person name="Pelaez A.I."/>
            <person name="Sanchez J."/>
            <person name="Ferrer M."/>
        </authorList>
    </citation>
    <scope>NUCLEOTIDE SEQUENCE</scope>
</reference>
<dbReference type="Gene3D" id="2.60.120.10">
    <property type="entry name" value="Jelly Rolls"/>
    <property type="match status" value="1"/>
</dbReference>